<feature type="chain" id="PRO_5044851997" evidence="1">
    <location>
        <begin position="28"/>
        <end position="105"/>
    </location>
</feature>
<protein>
    <submittedName>
        <fullName evidence="2">Uncharacterized protein</fullName>
    </submittedName>
</protein>
<accession>A0ABC8K5H0</accession>
<gene>
    <name evidence="2" type="ORF">ERUC_LOCUS17119</name>
</gene>
<comment type="caution">
    <text evidence="2">The sequence shown here is derived from an EMBL/GenBank/DDBJ whole genome shotgun (WGS) entry which is preliminary data.</text>
</comment>
<feature type="signal peptide" evidence="1">
    <location>
        <begin position="1"/>
        <end position="27"/>
    </location>
</feature>
<sequence>MTLGQSLLYVFGLLLFELGFKNHASLCKVVDASPKLNIVANLPQQNALYAMNNNYRSTHMPFEGISDAVMALLQQNAQAFSQISYNLSCTSNLVFFFFLQSFVPS</sequence>
<dbReference type="AlphaFoldDB" id="A0ABC8K5H0"/>
<evidence type="ECO:0000313" key="2">
    <source>
        <dbReference type="EMBL" id="CAH8347345.1"/>
    </source>
</evidence>
<dbReference type="EMBL" id="CAKOAT010156267">
    <property type="protein sequence ID" value="CAH8347345.1"/>
    <property type="molecule type" value="Genomic_DNA"/>
</dbReference>
<keyword evidence="3" id="KW-1185">Reference proteome</keyword>
<evidence type="ECO:0000256" key="1">
    <source>
        <dbReference type="SAM" id="SignalP"/>
    </source>
</evidence>
<proteinExistence type="predicted"/>
<reference evidence="2 3" key="1">
    <citation type="submission" date="2022-03" db="EMBL/GenBank/DDBJ databases">
        <authorList>
            <person name="Macdonald S."/>
            <person name="Ahmed S."/>
            <person name="Newling K."/>
        </authorList>
    </citation>
    <scope>NUCLEOTIDE SEQUENCE [LARGE SCALE GENOMIC DNA]</scope>
</reference>
<evidence type="ECO:0000313" key="3">
    <source>
        <dbReference type="Proteomes" id="UP001642260"/>
    </source>
</evidence>
<name>A0ABC8K5H0_ERUVS</name>
<keyword evidence="1" id="KW-0732">Signal</keyword>
<dbReference type="Proteomes" id="UP001642260">
    <property type="component" value="Unassembled WGS sequence"/>
</dbReference>
<organism evidence="2 3">
    <name type="scientific">Eruca vesicaria subsp. sativa</name>
    <name type="common">Garden rocket</name>
    <name type="synonym">Eruca sativa</name>
    <dbReference type="NCBI Taxonomy" id="29727"/>
    <lineage>
        <taxon>Eukaryota</taxon>
        <taxon>Viridiplantae</taxon>
        <taxon>Streptophyta</taxon>
        <taxon>Embryophyta</taxon>
        <taxon>Tracheophyta</taxon>
        <taxon>Spermatophyta</taxon>
        <taxon>Magnoliopsida</taxon>
        <taxon>eudicotyledons</taxon>
        <taxon>Gunneridae</taxon>
        <taxon>Pentapetalae</taxon>
        <taxon>rosids</taxon>
        <taxon>malvids</taxon>
        <taxon>Brassicales</taxon>
        <taxon>Brassicaceae</taxon>
        <taxon>Brassiceae</taxon>
        <taxon>Eruca</taxon>
    </lineage>
</organism>